<dbReference type="EMBL" id="CP036291">
    <property type="protein sequence ID" value="QDU87139.1"/>
    <property type="molecule type" value="Genomic_DNA"/>
</dbReference>
<organism evidence="1 2">
    <name type="scientific">Pirellulimonas nuda</name>
    <dbReference type="NCBI Taxonomy" id="2528009"/>
    <lineage>
        <taxon>Bacteria</taxon>
        <taxon>Pseudomonadati</taxon>
        <taxon>Planctomycetota</taxon>
        <taxon>Planctomycetia</taxon>
        <taxon>Pirellulales</taxon>
        <taxon>Lacipirellulaceae</taxon>
        <taxon>Pirellulimonas</taxon>
    </lineage>
</organism>
<dbReference type="Proteomes" id="UP000317429">
    <property type="component" value="Chromosome"/>
</dbReference>
<accession>A0A518D6S0</accession>
<reference evidence="1 2" key="1">
    <citation type="submission" date="2019-02" db="EMBL/GenBank/DDBJ databases">
        <title>Deep-cultivation of Planctomycetes and their phenomic and genomic characterization uncovers novel biology.</title>
        <authorList>
            <person name="Wiegand S."/>
            <person name="Jogler M."/>
            <person name="Boedeker C."/>
            <person name="Pinto D."/>
            <person name="Vollmers J."/>
            <person name="Rivas-Marin E."/>
            <person name="Kohn T."/>
            <person name="Peeters S.H."/>
            <person name="Heuer A."/>
            <person name="Rast P."/>
            <person name="Oberbeckmann S."/>
            <person name="Bunk B."/>
            <person name="Jeske O."/>
            <person name="Meyerdierks A."/>
            <person name="Storesund J.E."/>
            <person name="Kallscheuer N."/>
            <person name="Luecker S."/>
            <person name="Lage O.M."/>
            <person name="Pohl T."/>
            <person name="Merkel B.J."/>
            <person name="Hornburger P."/>
            <person name="Mueller R.-W."/>
            <person name="Bruemmer F."/>
            <person name="Labrenz M."/>
            <person name="Spormann A.M."/>
            <person name="Op den Camp H."/>
            <person name="Overmann J."/>
            <person name="Amann R."/>
            <person name="Jetten M.S.M."/>
            <person name="Mascher T."/>
            <person name="Medema M.H."/>
            <person name="Devos D.P."/>
            <person name="Kaster A.-K."/>
            <person name="Ovreas L."/>
            <person name="Rohde M."/>
            <person name="Galperin M.Y."/>
            <person name="Jogler C."/>
        </authorList>
    </citation>
    <scope>NUCLEOTIDE SEQUENCE [LARGE SCALE GENOMIC DNA]</scope>
    <source>
        <strain evidence="1 2">Pla175</strain>
    </source>
</reference>
<protein>
    <submittedName>
        <fullName evidence="1">Uncharacterized protein</fullName>
    </submittedName>
</protein>
<gene>
    <name evidence="1" type="ORF">Pla175_04950</name>
</gene>
<dbReference type="KEGG" id="pnd:Pla175_04950"/>
<dbReference type="AlphaFoldDB" id="A0A518D6S0"/>
<evidence type="ECO:0000313" key="1">
    <source>
        <dbReference type="EMBL" id="QDU87139.1"/>
    </source>
</evidence>
<keyword evidence="2" id="KW-1185">Reference proteome</keyword>
<name>A0A518D6S0_9BACT</name>
<sequence length="100" mass="11144">MCPLYLTMIGLVPANSGAHSATSDSRITYARAAIASLRLRNRRHASVQNPLGAWLESVGLDGFTTESPRTQRRKGEPPMDADRRRWGFLQRCFIAQQAQS</sequence>
<proteinExistence type="predicted"/>
<evidence type="ECO:0000313" key="2">
    <source>
        <dbReference type="Proteomes" id="UP000317429"/>
    </source>
</evidence>